<dbReference type="CDD" id="cd02440">
    <property type="entry name" value="AdoMet_MTases"/>
    <property type="match status" value="1"/>
</dbReference>
<dbReference type="PANTHER" id="PTHR43861">
    <property type="entry name" value="TRANS-ACONITATE 2-METHYLTRANSFERASE-RELATED"/>
    <property type="match status" value="1"/>
</dbReference>
<accession>A0A0F9Y6L9</accession>
<sequence>MPPPSAGVSCLTRVDYAPLIRRLVLCMPLNDEPKSRELKKSEMADYELTQAGDRYFDGLVDKFSRSLYQAPRGELRLAMLDYLLPQMLQLKEQPVLDIGGGLGQQAAWFAKCGHAVTMAEPSEDMLNHAKQWHQDDPALPHELITYLQAPLQTLGQQAAGPWPLITCHAVLEWLGDPQAALAKLSHLLAPGGQLSLMVFNRDALRFSNVVKGNLEKALSDRLAGKGKRQRLTPISPVSHAEIEQWSKANDLQIASVAGIRIFQDYLRKPPTTPLENETLIALEKQYCRQDPHWRLGRYLLYTLIKPEADK</sequence>
<dbReference type="GO" id="GO:0008168">
    <property type="term" value="F:methyltransferase activity"/>
    <property type="evidence" value="ECO:0007669"/>
    <property type="project" value="InterPro"/>
</dbReference>
<name>A0A0F9Y6L9_9ZZZZ</name>
<organism evidence="1">
    <name type="scientific">marine sediment metagenome</name>
    <dbReference type="NCBI Taxonomy" id="412755"/>
    <lineage>
        <taxon>unclassified sequences</taxon>
        <taxon>metagenomes</taxon>
        <taxon>ecological metagenomes</taxon>
    </lineage>
</organism>
<evidence type="ECO:0000313" key="1">
    <source>
        <dbReference type="EMBL" id="KKO07592.1"/>
    </source>
</evidence>
<gene>
    <name evidence="1" type="ORF">LCGC14_0055480</name>
</gene>
<dbReference type="Gene3D" id="3.40.50.150">
    <property type="entry name" value="Vaccinia Virus protein VP39"/>
    <property type="match status" value="1"/>
</dbReference>
<dbReference type="InterPro" id="IPR029063">
    <property type="entry name" value="SAM-dependent_MTases_sf"/>
</dbReference>
<protein>
    <recommendedName>
        <fullName evidence="2">Methyltransferase type 11 domain-containing protein</fullName>
    </recommendedName>
</protein>
<proteinExistence type="inferred from homology"/>
<dbReference type="HAMAP" id="MF_02057">
    <property type="entry name" value="tRNA_methyltr_CmoM"/>
    <property type="match status" value="1"/>
</dbReference>
<dbReference type="AlphaFoldDB" id="A0A0F9Y6L9"/>
<evidence type="ECO:0008006" key="2">
    <source>
        <dbReference type="Google" id="ProtNLM"/>
    </source>
</evidence>
<comment type="caution">
    <text evidence="1">The sequence shown here is derived from an EMBL/GenBank/DDBJ whole genome shotgun (WGS) entry which is preliminary data.</text>
</comment>
<dbReference type="EMBL" id="LAZR01000012">
    <property type="protein sequence ID" value="KKO07592.1"/>
    <property type="molecule type" value="Genomic_DNA"/>
</dbReference>
<dbReference type="SUPFAM" id="SSF53335">
    <property type="entry name" value="S-adenosyl-L-methionine-dependent methyltransferases"/>
    <property type="match status" value="1"/>
</dbReference>
<dbReference type="InterPro" id="IPR033664">
    <property type="entry name" value="Cmo5U_methylTrfase"/>
</dbReference>
<reference evidence="1" key="1">
    <citation type="journal article" date="2015" name="Nature">
        <title>Complex archaea that bridge the gap between prokaryotes and eukaryotes.</title>
        <authorList>
            <person name="Spang A."/>
            <person name="Saw J.H."/>
            <person name="Jorgensen S.L."/>
            <person name="Zaremba-Niedzwiedzka K."/>
            <person name="Martijn J."/>
            <person name="Lind A.E."/>
            <person name="van Eijk R."/>
            <person name="Schleper C."/>
            <person name="Guy L."/>
            <person name="Ettema T.J."/>
        </authorList>
    </citation>
    <scope>NUCLEOTIDE SEQUENCE</scope>
</reference>
<dbReference type="Pfam" id="PF13489">
    <property type="entry name" value="Methyltransf_23"/>
    <property type="match status" value="1"/>
</dbReference>